<dbReference type="InterPro" id="IPR027961">
    <property type="entry name" value="DUF4442"/>
</dbReference>
<gene>
    <name evidence="2" type="ORF">SAMN05421788_108182</name>
</gene>
<evidence type="ECO:0008006" key="4">
    <source>
        <dbReference type="Google" id="ProtNLM"/>
    </source>
</evidence>
<protein>
    <recommendedName>
        <fullName evidence="4">Acyl-coenzyme A thioesterase PaaI, contains HGG motif</fullName>
    </recommendedName>
</protein>
<dbReference type="Proteomes" id="UP000186917">
    <property type="component" value="Unassembled WGS sequence"/>
</dbReference>
<reference evidence="3" key="1">
    <citation type="submission" date="2017-01" db="EMBL/GenBank/DDBJ databases">
        <authorList>
            <person name="Varghese N."/>
            <person name="Submissions S."/>
        </authorList>
    </citation>
    <scope>NUCLEOTIDE SEQUENCE [LARGE SCALE GENOMIC DNA]</scope>
    <source>
        <strain evidence="3">DSM 21054</strain>
    </source>
</reference>
<dbReference type="RefSeq" id="WP_076381206.1">
    <property type="nucleotide sequence ID" value="NZ_AP017422.1"/>
</dbReference>
<dbReference type="AlphaFoldDB" id="A0A1N7R1L2"/>
<dbReference type="Gene3D" id="3.10.129.10">
    <property type="entry name" value="Hotdog Thioesterase"/>
    <property type="match status" value="1"/>
</dbReference>
<dbReference type="STRING" id="477680.SAMN05421788_108182"/>
<organism evidence="2 3">
    <name type="scientific">Filimonas lacunae</name>
    <dbReference type="NCBI Taxonomy" id="477680"/>
    <lineage>
        <taxon>Bacteria</taxon>
        <taxon>Pseudomonadati</taxon>
        <taxon>Bacteroidota</taxon>
        <taxon>Chitinophagia</taxon>
        <taxon>Chitinophagales</taxon>
        <taxon>Chitinophagaceae</taxon>
        <taxon>Filimonas</taxon>
    </lineage>
</organism>
<keyword evidence="1" id="KW-0812">Transmembrane</keyword>
<dbReference type="EMBL" id="FTOR01000008">
    <property type="protein sequence ID" value="SIT28959.1"/>
    <property type="molecule type" value="Genomic_DNA"/>
</dbReference>
<dbReference type="Pfam" id="PF14539">
    <property type="entry name" value="DUF4442"/>
    <property type="match status" value="1"/>
</dbReference>
<feature type="transmembrane region" description="Helical" evidence="1">
    <location>
        <begin position="63"/>
        <end position="85"/>
    </location>
</feature>
<evidence type="ECO:0000256" key="1">
    <source>
        <dbReference type="SAM" id="Phobius"/>
    </source>
</evidence>
<keyword evidence="1" id="KW-1133">Transmembrane helix</keyword>
<accession>A0A1N7R1L2</accession>
<feature type="transmembrane region" description="Helical" evidence="1">
    <location>
        <begin position="21"/>
        <end position="43"/>
    </location>
</feature>
<keyword evidence="3" id="KW-1185">Reference proteome</keyword>
<dbReference type="SUPFAM" id="SSF54637">
    <property type="entry name" value="Thioesterase/thiol ester dehydrase-isomerase"/>
    <property type="match status" value="1"/>
</dbReference>
<keyword evidence="1" id="KW-0472">Membrane</keyword>
<evidence type="ECO:0000313" key="3">
    <source>
        <dbReference type="Proteomes" id="UP000186917"/>
    </source>
</evidence>
<dbReference type="InterPro" id="IPR029069">
    <property type="entry name" value="HotDog_dom_sf"/>
</dbReference>
<sequence>MTNAVTAKKKFAQLATNRFKFSLYLLSKLPAAFFSGVSVISLHDNTCSVKVPYKWFSQNPFRSTYFACLAMAAELSTGMLAMLQVKGVEQPVSMLVLEMKAAFHKKATGNTVFTCLDGELLAEMVNKAVTTQQPQTCIVTSVGLNDKGEEVAVFTITWTFKAKA</sequence>
<dbReference type="OrthoDB" id="9153186at2"/>
<name>A0A1N7R1L2_9BACT</name>
<evidence type="ECO:0000313" key="2">
    <source>
        <dbReference type="EMBL" id="SIT28959.1"/>
    </source>
</evidence>
<proteinExistence type="predicted"/>